<sequence>MNRLRSRSASILGLLLAAHTCLFAADPPHNIATTNAYGSSNYCTTCHKVMGGASGASLTTVAGNANLCQSCHVSGGSATNRAMPNSIQAVPAGLAGATAGGTSHRWDSGSQGRLSKGSPNTSTGTLTPSGAYTGAYASTIQIKISTAGATGAAKFDWSMTTPGTTNFGTVTTGVPTSTAATPLGATGVSLAFSSTGTFNLNDIFYVYVRADLRAPANGAMTSRLESGKIMCSTCHDQHLQALAPFDPAASPTYTAGTTNNRHFQRVANNGGALCGDCHAARNVGKGGTSHPVHVNLASAPNTKTPSASLVLNTLGNVECLTCHDIHGAPTTTTPAGMLLRVSNSTALCTDCHTLADTTTANTHTNPTTGILWPGDGYGGSTYPAYTLATDRGACKNCHTPHGWPDANNPGGKYANALGAEQDNLCETCHDSNGPSTKDVRTQITKTIHHPVENNTGRLVGCADCHNPHMATAGVHTYATTADLNRNRIRAAAGGVLNNMYALRGVDGVAINYSGLGLWAATSSGNFTKIAGGSPAVAASGAEFEYQVCFKCHTSYSFGSTPPNGITSGGNSPLTLVSGTTQPWVAGTGTAKFTNASTTVTGTGTSWTTANMVGQYIRPTGSTSTNYRVTAVASTTSLTISSSFGQTTTASVAYETRDAAAITATTTVTGSGTTWTSALINQFFAMTSGNTTAYRITAVPSATSLTIVTATTSTTPQDFYIHPGASFTNGSNAVTGYGTAWTSTLVGSTIQANGVTGTYTITAVTDATHLTLSGNFTGATGVYRYLLAGPIYLQETDLAQEFNPANRSGHPVVTGLNNYSGSAAPKALAATTMKAPWATNLGTQTMMCSDCHNTDAASPAAQGPHGSAAQFMLRGTNPANWPNITLSSASTSWCTNCHTLTLSNNTAHNTGNHNGYQCWNCHIVIPHGSKMSRLMGYSGAGTTMPARYAYNNTVSNMKITGFKKPTTATGYSQDGSCQTSCYHNAAVSPSESW</sequence>
<gene>
    <name evidence="5" type="ORF">GETHED_21870</name>
</gene>
<feature type="signal peptide" evidence="3">
    <location>
        <begin position="1"/>
        <end position="24"/>
    </location>
</feature>
<reference evidence="5" key="1">
    <citation type="journal article" date="2023" name="Antonie Van Leeuwenhoek">
        <title>Mesoterricola silvestris gen. nov., sp. nov., Mesoterricola sediminis sp. nov., Geothrix oryzae sp. nov., Geothrix edaphica sp. nov., Geothrix rubra sp. nov., and Geothrix limicola sp. nov., six novel members of Acidobacteriota isolated from soils.</title>
        <authorList>
            <person name="Itoh H."/>
            <person name="Sugisawa Y."/>
            <person name="Mise K."/>
            <person name="Xu Z."/>
            <person name="Kuniyasu M."/>
            <person name="Ushijima N."/>
            <person name="Kawano K."/>
            <person name="Kobayashi E."/>
            <person name="Shiratori Y."/>
            <person name="Masuda Y."/>
            <person name="Senoo K."/>
        </authorList>
    </citation>
    <scope>NUCLEOTIDE SEQUENCE</scope>
    <source>
        <strain evidence="5">Red802</strain>
    </source>
</reference>
<feature type="region of interest" description="Disordered" evidence="2">
    <location>
        <begin position="96"/>
        <end position="126"/>
    </location>
</feature>
<feature type="domain" description="Doubled CXXCH motif" evidence="4">
    <location>
        <begin position="41"/>
        <end position="73"/>
    </location>
</feature>
<dbReference type="PANTHER" id="PTHR35038">
    <property type="entry name" value="DISSIMILATORY SULFITE REDUCTASE SIRA"/>
    <property type="match status" value="1"/>
</dbReference>
<dbReference type="EMBL" id="BSDC01000003">
    <property type="protein sequence ID" value="GLH67823.1"/>
    <property type="molecule type" value="Genomic_DNA"/>
</dbReference>
<evidence type="ECO:0000256" key="1">
    <source>
        <dbReference type="ARBA" id="ARBA00022729"/>
    </source>
</evidence>
<dbReference type="InterPro" id="IPR036280">
    <property type="entry name" value="Multihaem_cyt_sf"/>
</dbReference>
<proteinExistence type="predicted"/>
<dbReference type="RefSeq" id="WP_285609258.1">
    <property type="nucleotide sequence ID" value="NZ_BSDC01000003.1"/>
</dbReference>
<feature type="chain" id="PRO_5045396870" description="Doubled CXXCH motif domain-containing protein" evidence="3">
    <location>
        <begin position="25"/>
        <end position="992"/>
    </location>
</feature>
<evidence type="ECO:0000313" key="5">
    <source>
        <dbReference type="EMBL" id="GLH67823.1"/>
    </source>
</evidence>
<evidence type="ECO:0000313" key="6">
    <source>
        <dbReference type="Proteomes" id="UP001165044"/>
    </source>
</evidence>
<evidence type="ECO:0000256" key="3">
    <source>
        <dbReference type="SAM" id="SignalP"/>
    </source>
</evidence>
<dbReference type="Gene3D" id="1.10.1130.10">
    <property type="entry name" value="Flavocytochrome C3, Chain A"/>
    <property type="match status" value="1"/>
</dbReference>
<feature type="domain" description="Doubled CXXCH motif" evidence="4">
    <location>
        <begin position="318"/>
        <end position="353"/>
    </location>
</feature>
<dbReference type="InterPro" id="IPR051829">
    <property type="entry name" value="Multiheme_Cytochr_ET"/>
</dbReference>
<dbReference type="Pfam" id="PF09699">
    <property type="entry name" value="Paired_CXXCH_1"/>
    <property type="match status" value="2"/>
</dbReference>
<comment type="caution">
    <text evidence="5">The sequence shown here is derived from an EMBL/GenBank/DDBJ whole genome shotgun (WGS) entry which is preliminary data.</text>
</comment>
<accession>A0ABQ5PZL6</accession>
<protein>
    <recommendedName>
        <fullName evidence="4">Doubled CXXCH motif domain-containing protein</fullName>
    </recommendedName>
</protein>
<name>A0ABQ5PZL6_9BACT</name>
<dbReference type="InterPro" id="IPR010177">
    <property type="entry name" value="Paired_CXXCH_1"/>
</dbReference>
<feature type="compositionally biased region" description="Polar residues" evidence="2">
    <location>
        <begin position="108"/>
        <end position="126"/>
    </location>
</feature>
<organism evidence="5 6">
    <name type="scientific">Geothrix edaphica</name>
    <dbReference type="NCBI Taxonomy" id="2927976"/>
    <lineage>
        <taxon>Bacteria</taxon>
        <taxon>Pseudomonadati</taxon>
        <taxon>Acidobacteriota</taxon>
        <taxon>Holophagae</taxon>
        <taxon>Holophagales</taxon>
        <taxon>Holophagaceae</taxon>
        <taxon>Geothrix</taxon>
    </lineage>
</organism>
<evidence type="ECO:0000256" key="2">
    <source>
        <dbReference type="SAM" id="MobiDB-lite"/>
    </source>
</evidence>
<evidence type="ECO:0000259" key="4">
    <source>
        <dbReference type="Pfam" id="PF09699"/>
    </source>
</evidence>
<keyword evidence="1 3" id="KW-0732">Signal</keyword>
<keyword evidence="6" id="KW-1185">Reference proteome</keyword>
<dbReference type="PANTHER" id="PTHR35038:SF6">
    <property type="entry name" value="SURFACE LOCALIZED DECAHEME CYTOCHROME C LIPOPROTEIN"/>
    <property type="match status" value="1"/>
</dbReference>
<dbReference type="SUPFAM" id="SSF48695">
    <property type="entry name" value="Multiheme cytochromes"/>
    <property type="match status" value="3"/>
</dbReference>
<dbReference type="Proteomes" id="UP001165044">
    <property type="component" value="Unassembled WGS sequence"/>
</dbReference>